<dbReference type="SUPFAM" id="SSF55681">
    <property type="entry name" value="Class II aaRS and biotin synthetases"/>
    <property type="match status" value="1"/>
</dbReference>
<dbReference type="SUPFAM" id="SSF52954">
    <property type="entry name" value="Class II aaRS ABD-related"/>
    <property type="match status" value="1"/>
</dbReference>
<dbReference type="OrthoDB" id="9809052at2"/>
<dbReference type="PRINTS" id="PR01046">
    <property type="entry name" value="TRNASYNTHPRO"/>
</dbReference>
<dbReference type="Pfam" id="PF00587">
    <property type="entry name" value="tRNA-synt_2b"/>
    <property type="match status" value="1"/>
</dbReference>
<keyword evidence="2 8" id="KW-0436">Ligase</keyword>
<comment type="function">
    <text evidence="8">Catalyzes the attachment of proline to tRNA(Pro) in a two-step reaction: proline is first activated by ATP to form Pro-AMP and then transferred to the acceptor end of tRNA(Pro). As ProRS can inadvertently accommodate and process non-cognate amino acids such as alanine and cysteine, to avoid such errors it has two additional distinct editing activities against alanine. One activity is designated as 'pretransfer' editing and involves the tRNA(Pro)-independent hydrolysis of activated Ala-AMP. The other activity is designated 'posttransfer' editing and involves deacylation of mischarged Ala-tRNA(Pro). The misacylated Cys-tRNA(Pro) is not edited by ProRS.</text>
</comment>
<dbReference type="PROSITE" id="PS50862">
    <property type="entry name" value="AA_TRNA_LIGASE_II"/>
    <property type="match status" value="1"/>
</dbReference>
<dbReference type="PATRIC" id="fig|1495769.3.peg.139"/>
<evidence type="ECO:0000256" key="4">
    <source>
        <dbReference type="ARBA" id="ARBA00022840"/>
    </source>
</evidence>
<dbReference type="InterPro" id="IPR007214">
    <property type="entry name" value="YbaK/aa-tRNA-synth-assoc-dom"/>
</dbReference>
<keyword evidence="11" id="KW-1185">Reference proteome</keyword>
<dbReference type="InterPro" id="IPR006195">
    <property type="entry name" value="aa-tRNA-synth_II"/>
</dbReference>
<comment type="domain">
    <text evidence="8">Consists of three domains: the N-terminal catalytic domain, the editing domain and the C-terminal anticodon-binding domain.</text>
</comment>
<protein>
    <recommendedName>
        <fullName evidence="8">Proline--tRNA ligase</fullName>
        <ecNumber evidence="8">6.1.1.15</ecNumber>
    </recommendedName>
    <alternativeName>
        <fullName evidence="8">Prolyl-tRNA synthetase</fullName>
        <shortName evidence="8">ProRS</shortName>
    </alternativeName>
</protein>
<keyword evidence="1 8" id="KW-0963">Cytoplasm</keyword>
<dbReference type="InterPro" id="IPR023717">
    <property type="entry name" value="Pro-tRNA-Synthase_IIa_type1"/>
</dbReference>
<dbReference type="GO" id="GO:0005524">
    <property type="term" value="F:ATP binding"/>
    <property type="evidence" value="ECO:0007669"/>
    <property type="project" value="UniProtKB-UniRule"/>
</dbReference>
<comment type="subunit">
    <text evidence="8">Homodimer.</text>
</comment>
<dbReference type="EMBL" id="LM655252">
    <property type="protein sequence ID" value="CDZ16417.1"/>
    <property type="molecule type" value="Genomic_DNA"/>
</dbReference>
<dbReference type="InterPro" id="IPR033730">
    <property type="entry name" value="ProRS_core_prok"/>
</dbReference>
<evidence type="ECO:0000256" key="7">
    <source>
        <dbReference type="ARBA" id="ARBA00047671"/>
    </source>
</evidence>
<dbReference type="Pfam" id="PF03129">
    <property type="entry name" value="HGTP_anticodon"/>
    <property type="match status" value="1"/>
</dbReference>
<comment type="similarity">
    <text evidence="8">Belongs to the class-II aminoacyl-tRNA synthetase family. ProS type 1 subfamily.</text>
</comment>
<dbReference type="Proteomes" id="UP000032420">
    <property type="component" value="Chromosome I"/>
</dbReference>
<evidence type="ECO:0000256" key="8">
    <source>
        <dbReference type="HAMAP-Rule" id="MF_01569"/>
    </source>
</evidence>
<dbReference type="HAMAP" id="MF_01569">
    <property type="entry name" value="Pro_tRNA_synth_type1"/>
    <property type="match status" value="1"/>
</dbReference>
<dbReference type="NCBIfam" id="NF006625">
    <property type="entry name" value="PRK09194.1"/>
    <property type="match status" value="1"/>
</dbReference>
<evidence type="ECO:0000256" key="6">
    <source>
        <dbReference type="ARBA" id="ARBA00023146"/>
    </source>
</evidence>
<keyword evidence="4 8" id="KW-0067">ATP-binding</keyword>
<feature type="domain" description="Aminoacyl-transfer RNA synthetases class-II family profile" evidence="9">
    <location>
        <begin position="33"/>
        <end position="463"/>
    </location>
</feature>
<dbReference type="AlphaFoldDB" id="A0A078KEH9"/>
<evidence type="ECO:0000256" key="2">
    <source>
        <dbReference type="ARBA" id="ARBA00022598"/>
    </source>
</evidence>
<dbReference type="KEGG" id="eme:CEM_149"/>
<reference evidence="11" key="1">
    <citation type="submission" date="2014-07" db="EMBL/GenBank/DDBJ databases">
        <authorList>
            <person name="Santos-Garcia D."/>
        </authorList>
    </citation>
    <scope>NUCLEOTIDE SEQUENCE [LARGE SCALE GENOMIC DNA]</scope>
</reference>
<dbReference type="FunFam" id="3.30.930.10:FF:000012">
    <property type="entry name" value="Proline--tRNA ligase"/>
    <property type="match status" value="1"/>
</dbReference>
<dbReference type="PANTHER" id="PTHR42753">
    <property type="entry name" value="MITOCHONDRIAL RIBOSOME PROTEIN L39/PROLYL-TRNA LIGASE FAMILY MEMBER"/>
    <property type="match status" value="1"/>
</dbReference>
<sequence length="570" mass="64973">MRASKLLISTLKETPADAEIISHKLMLRSGMIRRIASGIYTWLPLGLRILQKLERIIREEMACVGAQEILMPMVQPKDIWQESGRWKNYGNELLRFKDRNKREFCLGPTHEEIITDLVRKEIISYKQLPVNFYQIQTKFRDEMRPRYGVIRSREFIMKDAYSFHINHASLEQTYKLMYDTYTRILKRLSLEFIAVLADPGLIGGEKSHEFHVFANSGEDTIAFSDESNYAANFKKAEALQINKRRSPTEYLRIIKTPIKSIYTLIKNYSIPIEKLVNTFIVHGVNSKFVALLVRGDHILNNIKAEYQSEVASPLKIANEEEVRSVIGSYLSFIGPLGLNIPIIADHSVAMMSDFVAGANIDYNFYLGINWGRDLPLPIVADIRNVVEGDHSPDGKGKILIRNGIEVAHIFQLGKKYSKAMNAIVIDNNGNKKIIYMGCYGMGITRLVAATIEQHHDHDGIIWPINIAPFEVVLIPINTHKYKIVKNIADNLYLKLSIAGIDVLLDDRDISNGIKFSDIDLIGIPHIIIIGGHGLKNNEIEYRCRKNNKPIIILQNKIIDYIRNKLSTNFG</sequence>
<dbReference type="HOGENOM" id="CLU_016739_0_0_6"/>
<dbReference type="InterPro" id="IPR050062">
    <property type="entry name" value="Pro-tRNA_synthetase"/>
</dbReference>
<dbReference type="InterPro" id="IPR036754">
    <property type="entry name" value="YbaK/aa-tRNA-synt-asso_dom_sf"/>
</dbReference>
<keyword evidence="3 8" id="KW-0547">Nucleotide-binding</keyword>
<dbReference type="PANTHER" id="PTHR42753:SF2">
    <property type="entry name" value="PROLINE--TRNA LIGASE"/>
    <property type="match status" value="1"/>
</dbReference>
<dbReference type="Gene3D" id="3.30.930.10">
    <property type="entry name" value="Bira Bifunctional Protein, Domain 2"/>
    <property type="match status" value="2"/>
</dbReference>
<evidence type="ECO:0000256" key="1">
    <source>
        <dbReference type="ARBA" id="ARBA00022490"/>
    </source>
</evidence>
<dbReference type="GO" id="GO:0006433">
    <property type="term" value="P:prolyl-tRNA aminoacylation"/>
    <property type="evidence" value="ECO:0007669"/>
    <property type="project" value="UniProtKB-UniRule"/>
</dbReference>
<dbReference type="Pfam" id="PF04073">
    <property type="entry name" value="tRNA_edit"/>
    <property type="match status" value="1"/>
</dbReference>
<dbReference type="Gene3D" id="3.90.960.10">
    <property type="entry name" value="YbaK/aminoacyl-tRNA synthetase-associated domain"/>
    <property type="match status" value="1"/>
</dbReference>
<evidence type="ECO:0000313" key="11">
    <source>
        <dbReference type="Proteomes" id="UP000032420"/>
    </source>
</evidence>
<keyword evidence="6 8" id="KW-0030">Aminoacyl-tRNA synthetase</keyword>
<dbReference type="InterPro" id="IPR004500">
    <property type="entry name" value="Pro-tRNA-synth_IIa_bac-type"/>
</dbReference>
<dbReference type="InterPro" id="IPR004154">
    <property type="entry name" value="Anticodon-bd"/>
</dbReference>
<evidence type="ECO:0000259" key="9">
    <source>
        <dbReference type="PROSITE" id="PS50862"/>
    </source>
</evidence>
<keyword evidence="5 8" id="KW-0648">Protein biosynthesis</keyword>
<comment type="catalytic activity">
    <reaction evidence="7 8">
        <text>tRNA(Pro) + L-proline + ATP = L-prolyl-tRNA(Pro) + AMP + diphosphate</text>
        <dbReference type="Rhea" id="RHEA:14305"/>
        <dbReference type="Rhea" id="RHEA-COMP:9700"/>
        <dbReference type="Rhea" id="RHEA-COMP:9702"/>
        <dbReference type="ChEBI" id="CHEBI:30616"/>
        <dbReference type="ChEBI" id="CHEBI:33019"/>
        <dbReference type="ChEBI" id="CHEBI:60039"/>
        <dbReference type="ChEBI" id="CHEBI:78442"/>
        <dbReference type="ChEBI" id="CHEBI:78532"/>
        <dbReference type="ChEBI" id="CHEBI:456215"/>
        <dbReference type="EC" id="6.1.1.15"/>
    </reaction>
</comment>
<proteinExistence type="inferred from homology"/>
<dbReference type="InterPro" id="IPR036621">
    <property type="entry name" value="Anticodon-bd_dom_sf"/>
</dbReference>
<dbReference type="STRING" id="1495769.CEM_149"/>
<dbReference type="InterPro" id="IPR002314">
    <property type="entry name" value="aa-tRNA-synt_IIb"/>
</dbReference>
<dbReference type="NCBIfam" id="TIGR00409">
    <property type="entry name" value="proS_fam_II"/>
    <property type="match status" value="1"/>
</dbReference>
<dbReference type="EC" id="6.1.1.15" evidence="8"/>
<evidence type="ECO:0000256" key="3">
    <source>
        <dbReference type="ARBA" id="ARBA00022741"/>
    </source>
</evidence>
<dbReference type="Gene3D" id="3.40.50.800">
    <property type="entry name" value="Anticodon-binding domain"/>
    <property type="match status" value="1"/>
</dbReference>
<accession>A0A078KEH9</accession>
<evidence type="ECO:0000256" key="5">
    <source>
        <dbReference type="ARBA" id="ARBA00022917"/>
    </source>
</evidence>
<dbReference type="InterPro" id="IPR045864">
    <property type="entry name" value="aa-tRNA-synth_II/BPL/LPL"/>
</dbReference>
<gene>
    <name evidence="8 10" type="primary">proS</name>
    <name evidence="10" type="ORF">CEM_149</name>
</gene>
<evidence type="ECO:0000313" key="10">
    <source>
        <dbReference type="EMBL" id="CDZ16417.1"/>
    </source>
</evidence>
<dbReference type="GO" id="GO:0004827">
    <property type="term" value="F:proline-tRNA ligase activity"/>
    <property type="evidence" value="ECO:0007669"/>
    <property type="project" value="UniProtKB-UniRule"/>
</dbReference>
<dbReference type="GO" id="GO:0005829">
    <property type="term" value="C:cytosol"/>
    <property type="evidence" value="ECO:0007669"/>
    <property type="project" value="TreeGrafter"/>
</dbReference>
<dbReference type="InterPro" id="IPR002316">
    <property type="entry name" value="Pro-tRNA-ligase_IIa"/>
</dbReference>
<comment type="subcellular location">
    <subcellularLocation>
        <location evidence="8">Cytoplasm</location>
    </subcellularLocation>
</comment>
<name>A0A078KEH9_9GAMM</name>
<dbReference type="CDD" id="cd04334">
    <property type="entry name" value="ProRS-INS"/>
    <property type="match status" value="1"/>
</dbReference>
<organism evidence="10 11">
    <name type="scientific">Candidatus Johnevansia muelleri</name>
    <dbReference type="NCBI Taxonomy" id="1495769"/>
    <lineage>
        <taxon>Bacteria</taxon>
        <taxon>Pseudomonadati</taxon>
        <taxon>Pseudomonadota</taxon>
        <taxon>Gammaproteobacteria</taxon>
        <taxon>Candidatus Johnevansiales</taxon>
        <taxon>Candidatus Johnevansiaceae</taxon>
        <taxon>Candidatus Johnevansia</taxon>
    </lineage>
</organism>
<dbReference type="CDD" id="cd00779">
    <property type="entry name" value="ProRS_core_prok"/>
    <property type="match status" value="1"/>
</dbReference>
<dbReference type="GO" id="GO:0002161">
    <property type="term" value="F:aminoacyl-tRNA deacylase activity"/>
    <property type="evidence" value="ECO:0007669"/>
    <property type="project" value="InterPro"/>
</dbReference>
<dbReference type="SUPFAM" id="SSF55826">
    <property type="entry name" value="YbaK/ProRS associated domain"/>
    <property type="match status" value="1"/>
</dbReference>